<dbReference type="PANTHER" id="PTHR10877:SF194">
    <property type="entry name" value="LOCATION OF VULVA DEFECTIVE 1"/>
    <property type="match status" value="1"/>
</dbReference>
<protein>
    <submittedName>
        <fullName evidence="2">Uncharacterized protein</fullName>
    </submittedName>
</protein>
<evidence type="ECO:0000313" key="2">
    <source>
        <dbReference type="EMBL" id="CAF1551083.1"/>
    </source>
</evidence>
<keyword evidence="1" id="KW-1133">Transmembrane helix</keyword>
<evidence type="ECO:0000256" key="1">
    <source>
        <dbReference type="SAM" id="Phobius"/>
    </source>
</evidence>
<dbReference type="GO" id="GO:0005262">
    <property type="term" value="F:calcium channel activity"/>
    <property type="evidence" value="ECO:0007669"/>
    <property type="project" value="TreeGrafter"/>
</dbReference>
<dbReference type="AlphaFoldDB" id="A0A815X4R3"/>
<sequence>FYFLGAFYFLSFIILVFIALLSIFLTILNDSFAHVKRELAATQQRNDMMDFMWSAFRKVAGVNNKKVNEDGDDKMKHDMTTLFGSIDKNNDAPLAKFDGDDL</sequence>
<dbReference type="EMBL" id="CAJNOG010005425">
    <property type="protein sequence ID" value="CAF1551083.1"/>
    <property type="molecule type" value="Genomic_DNA"/>
</dbReference>
<keyword evidence="1" id="KW-0472">Membrane</keyword>
<dbReference type="InterPro" id="IPR051223">
    <property type="entry name" value="Polycystin"/>
</dbReference>
<keyword evidence="1" id="KW-0812">Transmembrane</keyword>
<evidence type="ECO:0000313" key="3">
    <source>
        <dbReference type="Proteomes" id="UP000663845"/>
    </source>
</evidence>
<feature type="transmembrane region" description="Helical" evidence="1">
    <location>
        <begin position="6"/>
        <end position="28"/>
    </location>
</feature>
<dbReference type="Proteomes" id="UP000663845">
    <property type="component" value="Unassembled WGS sequence"/>
</dbReference>
<accession>A0A815X4R3</accession>
<organism evidence="2 3">
    <name type="scientific">Adineta steineri</name>
    <dbReference type="NCBI Taxonomy" id="433720"/>
    <lineage>
        <taxon>Eukaryota</taxon>
        <taxon>Metazoa</taxon>
        <taxon>Spiralia</taxon>
        <taxon>Gnathifera</taxon>
        <taxon>Rotifera</taxon>
        <taxon>Eurotatoria</taxon>
        <taxon>Bdelloidea</taxon>
        <taxon>Adinetida</taxon>
        <taxon>Adinetidae</taxon>
        <taxon>Adineta</taxon>
    </lineage>
</organism>
<dbReference type="GO" id="GO:0016020">
    <property type="term" value="C:membrane"/>
    <property type="evidence" value="ECO:0007669"/>
    <property type="project" value="TreeGrafter"/>
</dbReference>
<gene>
    <name evidence="2" type="ORF">JYZ213_LOCUS46308</name>
</gene>
<name>A0A815X4R3_9BILA</name>
<reference evidence="2" key="1">
    <citation type="submission" date="2021-02" db="EMBL/GenBank/DDBJ databases">
        <authorList>
            <person name="Nowell W R."/>
        </authorList>
    </citation>
    <scope>NUCLEOTIDE SEQUENCE</scope>
</reference>
<dbReference type="GO" id="GO:0050982">
    <property type="term" value="P:detection of mechanical stimulus"/>
    <property type="evidence" value="ECO:0007669"/>
    <property type="project" value="TreeGrafter"/>
</dbReference>
<proteinExistence type="predicted"/>
<comment type="caution">
    <text evidence="2">The sequence shown here is derived from an EMBL/GenBank/DDBJ whole genome shotgun (WGS) entry which is preliminary data.</text>
</comment>
<dbReference type="PANTHER" id="PTHR10877">
    <property type="entry name" value="POLYCYSTIN FAMILY MEMBER"/>
    <property type="match status" value="1"/>
</dbReference>
<feature type="non-terminal residue" evidence="2">
    <location>
        <position position="1"/>
    </location>
</feature>